<accession>A0A2T1HY17</accession>
<reference evidence="2" key="1">
    <citation type="submission" date="2018-03" db="EMBL/GenBank/DDBJ databases">
        <authorList>
            <person name="Sun L."/>
            <person name="Liu H."/>
            <person name="Chen W."/>
            <person name="Huang K."/>
            <person name="Liu W."/>
            <person name="Gao X."/>
        </authorList>
    </citation>
    <scope>NUCLEOTIDE SEQUENCE [LARGE SCALE GENOMIC DNA]</scope>
    <source>
        <strain evidence="2">SH9</strain>
    </source>
</reference>
<keyword evidence="2" id="KW-1185">Reference proteome</keyword>
<evidence type="ECO:0000313" key="1">
    <source>
        <dbReference type="EMBL" id="PSC06587.1"/>
    </source>
</evidence>
<evidence type="ECO:0008006" key="3">
    <source>
        <dbReference type="Google" id="ProtNLM"/>
    </source>
</evidence>
<dbReference type="Proteomes" id="UP000239772">
    <property type="component" value="Unassembled WGS sequence"/>
</dbReference>
<dbReference type="RefSeq" id="WP_106334966.1">
    <property type="nucleotide sequence ID" value="NZ_PVZS01000002.1"/>
</dbReference>
<organism evidence="1 2">
    <name type="scientific">Alsobacter soli</name>
    <dbReference type="NCBI Taxonomy" id="2109933"/>
    <lineage>
        <taxon>Bacteria</taxon>
        <taxon>Pseudomonadati</taxon>
        <taxon>Pseudomonadota</taxon>
        <taxon>Alphaproteobacteria</taxon>
        <taxon>Hyphomicrobiales</taxon>
        <taxon>Alsobacteraceae</taxon>
        <taxon>Alsobacter</taxon>
    </lineage>
</organism>
<protein>
    <recommendedName>
        <fullName evidence="3">DUF2188 domain-containing protein</fullName>
    </recommendedName>
</protein>
<proteinExistence type="predicted"/>
<dbReference type="EMBL" id="PVZS01000002">
    <property type="protein sequence ID" value="PSC06587.1"/>
    <property type="molecule type" value="Genomic_DNA"/>
</dbReference>
<sequence>MKRYHLHMNIARHCVLDPHGFEAASEREAILHARQHFDDLKADLRSPVGVELEDANGWSILLLHSGPAWEEEASSSPAQTRDD</sequence>
<dbReference type="AlphaFoldDB" id="A0A2T1HY17"/>
<name>A0A2T1HY17_9HYPH</name>
<gene>
    <name evidence="1" type="ORF">SLNSH_01890</name>
</gene>
<evidence type="ECO:0000313" key="2">
    <source>
        <dbReference type="Proteomes" id="UP000239772"/>
    </source>
</evidence>
<comment type="caution">
    <text evidence="1">The sequence shown here is derived from an EMBL/GenBank/DDBJ whole genome shotgun (WGS) entry which is preliminary data.</text>
</comment>